<evidence type="ECO:0000256" key="1">
    <source>
        <dbReference type="ARBA" id="ARBA00007734"/>
    </source>
</evidence>
<dbReference type="CDD" id="cd00254">
    <property type="entry name" value="LT-like"/>
    <property type="match status" value="1"/>
</dbReference>
<keyword evidence="8" id="KW-1185">Reference proteome</keyword>
<comment type="similarity">
    <text evidence="2">Belongs to the virb1 family.</text>
</comment>
<evidence type="ECO:0000313" key="5">
    <source>
        <dbReference type="EMBL" id="MBM2413041.1"/>
    </source>
</evidence>
<evidence type="ECO:0000259" key="4">
    <source>
        <dbReference type="Pfam" id="PF01464"/>
    </source>
</evidence>
<comment type="similarity">
    <text evidence="1">Belongs to the transglycosylase Slt family.</text>
</comment>
<dbReference type="EMBL" id="JAFBXF010000007">
    <property type="protein sequence ID" value="MBM2417709.1"/>
    <property type="molecule type" value="Genomic_DNA"/>
</dbReference>
<protein>
    <submittedName>
        <fullName evidence="5">Lytic transglycosylase domain-containing protein</fullName>
    </submittedName>
</protein>
<dbReference type="InterPro" id="IPR023346">
    <property type="entry name" value="Lysozyme-like_dom_sf"/>
</dbReference>
<feature type="chain" id="PRO_5040109859" evidence="3">
    <location>
        <begin position="26"/>
        <end position="205"/>
    </location>
</feature>
<evidence type="ECO:0000256" key="2">
    <source>
        <dbReference type="ARBA" id="ARBA00009387"/>
    </source>
</evidence>
<sequence>MRTARPRFIAVVCVAVMMSAGSASAEVLSSKSRVTLFSSKTKVLDSRAAQQYKSSVRLQPPKVVTPTKWGDAGEDGPVPKYRGRYVGEYAGMARDAARRHGIPEDLFLRLVQQESNFNPNARSHKGAIGLAQLMPGTAQDLRVNPNDPAENLDGGARYLKEQYRKFGQWPLALAAYNAGPGAVEKHKGIPPYRETRNYVKKIWGR</sequence>
<dbReference type="Gene3D" id="1.10.530.10">
    <property type="match status" value="1"/>
</dbReference>
<evidence type="ECO:0000313" key="8">
    <source>
        <dbReference type="Proteomes" id="UP000809440"/>
    </source>
</evidence>
<evidence type="ECO:0000256" key="3">
    <source>
        <dbReference type="SAM" id="SignalP"/>
    </source>
</evidence>
<organism evidence="5 7">
    <name type="scientific">Marivita cryptomonadis</name>
    <dbReference type="NCBI Taxonomy" id="505252"/>
    <lineage>
        <taxon>Bacteria</taxon>
        <taxon>Pseudomonadati</taxon>
        <taxon>Pseudomonadota</taxon>
        <taxon>Alphaproteobacteria</taxon>
        <taxon>Rhodobacterales</taxon>
        <taxon>Roseobacteraceae</taxon>
        <taxon>Marivita</taxon>
    </lineage>
</organism>
<evidence type="ECO:0000313" key="7">
    <source>
        <dbReference type="Proteomes" id="UP000755667"/>
    </source>
</evidence>
<dbReference type="Proteomes" id="UP000809440">
    <property type="component" value="Unassembled WGS sequence"/>
</dbReference>
<dbReference type="AlphaFoldDB" id="A0A9Q2P0F2"/>
<name>A0A9Q2P0F2_9RHOB</name>
<feature type="signal peptide" evidence="3">
    <location>
        <begin position="1"/>
        <end position="25"/>
    </location>
</feature>
<dbReference type="PANTHER" id="PTHR37423:SF2">
    <property type="entry name" value="MEMBRANE-BOUND LYTIC MUREIN TRANSGLYCOSYLASE C"/>
    <property type="match status" value="1"/>
</dbReference>
<dbReference type="Pfam" id="PF01464">
    <property type="entry name" value="SLT"/>
    <property type="match status" value="1"/>
</dbReference>
<feature type="domain" description="Transglycosylase SLT" evidence="4">
    <location>
        <begin position="93"/>
        <end position="197"/>
    </location>
</feature>
<dbReference type="SUPFAM" id="SSF53955">
    <property type="entry name" value="Lysozyme-like"/>
    <property type="match status" value="1"/>
</dbReference>
<dbReference type="PANTHER" id="PTHR37423">
    <property type="entry name" value="SOLUBLE LYTIC MUREIN TRANSGLYCOSYLASE-RELATED"/>
    <property type="match status" value="1"/>
</dbReference>
<dbReference type="OrthoDB" id="9815002at2"/>
<dbReference type="EMBL" id="JAFBXE010000007">
    <property type="protein sequence ID" value="MBM2413041.1"/>
    <property type="molecule type" value="Genomic_DNA"/>
</dbReference>
<evidence type="ECO:0000313" key="6">
    <source>
        <dbReference type="EMBL" id="MBM2417709.1"/>
    </source>
</evidence>
<proteinExistence type="inferred from homology"/>
<dbReference type="Proteomes" id="UP000755667">
    <property type="component" value="Unassembled WGS sequence"/>
</dbReference>
<comment type="caution">
    <text evidence="5">The sequence shown here is derived from an EMBL/GenBank/DDBJ whole genome shotgun (WGS) entry which is preliminary data.</text>
</comment>
<gene>
    <name evidence="5" type="ORF">JQX41_12050</name>
    <name evidence="6" type="ORF">JQX48_12055</name>
</gene>
<keyword evidence="3" id="KW-0732">Signal</keyword>
<reference evidence="5 8" key="1">
    <citation type="submission" date="2021-01" db="EMBL/GenBank/DDBJ databases">
        <title>Diatom-associated Roseobacters Show Island Model of Population Structure.</title>
        <authorList>
            <person name="Qu L."/>
            <person name="Feng X."/>
            <person name="Chen Y."/>
            <person name="Li L."/>
            <person name="Wang X."/>
            <person name="Hu Z."/>
            <person name="Wang H."/>
            <person name="Luo H."/>
        </authorList>
    </citation>
    <scope>NUCLEOTIDE SEQUENCE</scope>
    <source>
        <strain evidence="6 8">CC28-63</strain>
        <strain evidence="5">CC28-69</strain>
    </source>
</reference>
<dbReference type="InterPro" id="IPR008258">
    <property type="entry name" value="Transglycosylase_SLT_dom_1"/>
</dbReference>
<accession>A0A9Q2P0F2</accession>